<dbReference type="AlphaFoldDB" id="W4K303"/>
<sequence>MSTSTKLAQQLRRISAEWPNDPLRPNMQLKTFLNSLADHPKLSPAAVTAAQVLQENRISKKFPIPEKILKPASMPYHYDRLVEGYEKSLKGIGRPWWKIFFGVW</sequence>
<dbReference type="PANTHER" id="PTHR28250:SF1">
    <property type="entry name" value="CYTOCHROME B PRE-MRNA-PROCESSING PROTEIN 6"/>
    <property type="match status" value="1"/>
</dbReference>
<dbReference type="GO" id="GO:0061671">
    <property type="term" value="C:Cbp3p-Cbp6 complex"/>
    <property type="evidence" value="ECO:0007669"/>
    <property type="project" value="InterPro"/>
</dbReference>
<dbReference type="EMBL" id="KI925460">
    <property type="protein sequence ID" value="ETW79730.1"/>
    <property type="molecule type" value="Genomic_DNA"/>
</dbReference>
<evidence type="ECO:0000313" key="2">
    <source>
        <dbReference type="Proteomes" id="UP000030671"/>
    </source>
</evidence>
<dbReference type="Proteomes" id="UP000030671">
    <property type="component" value="Unassembled WGS sequence"/>
</dbReference>
<dbReference type="KEGG" id="hir:HETIRDRAFT_49374"/>
<protein>
    <submittedName>
        <fullName evidence="1">Uncharacterized protein</fullName>
    </submittedName>
</protein>
<dbReference type="Pfam" id="PF20180">
    <property type="entry name" value="UQCC2_CBP6"/>
    <property type="match status" value="1"/>
</dbReference>
<dbReference type="eggNOG" id="ENOG502S71Q">
    <property type="taxonomic scope" value="Eukaryota"/>
</dbReference>
<name>W4K303_HETIT</name>
<dbReference type="PANTHER" id="PTHR28250">
    <property type="entry name" value="CYTOCHROME B PRE-MRNA-PROCESSING PROTEIN 6"/>
    <property type="match status" value="1"/>
</dbReference>
<dbReference type="HOGENOM" id="CLU_138679_2_0_1"/>
<dbReference type="OrthoDB" id="2107880at2759"/>
<reference evidence="1 2" key="1">
    <citation type="journal article" date="2012" name="New Phytol.">
        <title>Insight into trade-off between wood decay and parasitism from the genome of a fungal forest pathogen.</title>
        <authorList>
            <person name="Olson A."/>
            <person name="Aerts A."/>
            <person name="Asiegbu F."/>
            <person name="Belbahri L."/>
            <person name="Bouzid O."/>
            <person name="Broberg A."/>
            <person name="Canback B."/>
            <person name="Coutinho P.M."/>
            <person name="Cullen D."/>
            <person name="Dalman K."/>
            <person name="Deflorio G."/>
            <person name="van Diepen L.T."/>
            <person name="Dunand C."/>
            <person name="Duplessis S."/>
            <person name="Durling M."/>
            <person name="Gonthier P."/>
            <person name="Grimwood J."/>
            <person name="Fossdal C.G."/>
            <person name="Hansson D."/>
            <person name="Henrissat B."/>
            <person name="Hietala A."/>
            <person name="Himmelstrand K."/>
            <person name="Hoffmeister D."/>
            <person name="Hogberg N."/>
            <person name="James T.Y."/>
            <person name="Karlsson M."/>
            <person name="Kohler A."/>
            <person name="Kues U."/>
            <person name="Lee Y.H."/>
            <person name="Lin Y.C."/>
            <person name="Lind M."/>
            <person name="Lindquist E."/>
            <person name="Lombard V."/>
            <person name="Lucas S."/>
            <person name="Lunden K."/>
            <person name="Morin E."/>
            <person name="Murat C."/>
            <person name="Park J."/>
            <person name="Raffaello T."/>
            <person name="Rouze P."/>
            <person name="Salamov A."/>
            <person name="Schmutz J."/>
            <person name="Solheim H."/>
            <person name="Stahlberg J."/>
            <person name="Velez H."/>
            <person name="de Vries R.P."/>
            <person name="Wiebenga A."/>
            <person name="Woodward S."/>
            <person name="Yakovlev I."/>
            <person name="Garbelotto M."/>
            <person name="Martin F."/>
            <person name="Grigoriev I.V."/>
            <person name="Stenlid J."/>
        </authorList>
    </citation>
    <scope>NUCLEOTIDE SEQUENCE [LARGE SCALE GENOMIC DNA]</scope>
    <source>
        <strain evidence="1 2">TC 32-1</strain>
    </source>
</reference>
<dbReference type="GO" id="GO:0034551">
    <property type="term" value="P:mitochondrial respiratory chain complex III assembly"/>
    <property type="evidence" value="ECO:0007669"/>
    <property type="project" value="TreeGrafter"/>
</dbReference>
<organism evidence="1 2">
    <name type="scientific">Heterobasidion irregulare (strain TC 32-1)</name>
    <dbReference type="NCBI Taxonomy" id="747525"/>
    <lineage>
        <taxon>Eukaryota</taxon>
        <taxon>Fungi</taxon>
        <taxon>Dikarya</taxon>
        <taxon>Basidiomycota</taxon>
        <taxon>Agaricomycotina</taxon>
        <taxon>Agaricomycetes</taxon>
        <taxon>Russulales</taxon>
        <taxon>Bondarzewiaceae</taxon>
        <taxon>Heterobasidion</taxon>
        <taxon>Heterobasidion annosum species complex</taxon>
    </lineage>
</organism>
<dbReference type="InParanoid" id="W4K303"/>
<dbReference type="InterPro" id="IPR037653">
    <property type="entry name" value="Cbp6"/>
</dbReference>
<keyword evidence="2" id="KW-1185">Reference proteome</keyword>
<dbReference type="STRING" id="747525.W4K303"/>
<evidence type="ECO:0000313" key="1">
    <source>
        <dbReference type="EMBL" id="ETW79730.1"/>
    </source>
</evidence>
<proteinExistence type="predicted"/>
<gene>
    <name evidence="1" type="ORF">HETIRDRAFT_49374</name>
</gene>
<dbReference type="GeneID" id="20678103"/>
<dbReference type="GO" id="GO:0043022">
    <property type="term" value="F:ribosome binding"/>
    <property type="evidence" value="ECO:0007669"/>
    <property type="project" value="InterPro"/>
</dbReference>
<dbReference type="RefSeq" id="XP_009547945.1">
    <property type="nucleotide sequence ID" value="XM_009549650.1"/>
</dbReference>
<accession>W4K303</accession>